<feature type="transmembrane region" description="Helical" evidence="1">
    <location>
        <begin position="68"/>
        <end position="89"/>
    </location>
</feature>
<evidence type="ECO:0000313" key="3">
    <source>
        <dbReference type="EMBL" id="OOC08932.1"/>
    </source>
</evidence>
<dbReference type="RefSeq" id="WP_018946228.1">
    <property type="nucleotide sequence ID" value="NZ_MUZR01000079.1"/>
</dbReference>
<protein>
    <submittedName>
        <fullName evidence="3">HPP family protein</fullName>
    </submittedName>
</protein>
<keyword evidence="4" id="KW-1185">Reference proteome</keyword>
<evidence type="ECO:0000256" key="1">
    <source>
        <dbReference type="SAM" id="Phobius"/>
    </source>
</evidence>
<feature type="domain" description="HPP transmembrane region" evidence="2">
    <location>
        <begin position="22"/>
        <end position="153"/>
    </location>
</feature>
<dbReference type="Pfam" id="PF04982">
    <property type="entry name" value="TM_HPP"/>
    <property type="match status" value="1"/>
</dbReference>
<dbReference type="AlphaFoldDB" id="A0A1V2ZUV9"/>
<feature type="transmembrane region" description="Helical" evidence="1">
    <location>
        <begin position="21"/>
        <end position="48"/>
    </location>
</feature>
<feature type="transmembrane region" description="Helical" evidence="1">
    <location>
        <begin position="127"/>
        <end position="153"/>
    </location>
</feature>
<keyword evidence="1" id="KW-1133">Transmembrane helix</keyword>
<accession>A0A1V2ZUV9</accession>
<reference evidence="3 4" key="1">
    <citation type="submission" date="2017-02" db="EMBL/GenBank/DDBJ databases">
        <title>Genomic diversity within the haloalkaliphilic genus Thioalkalivibrio.</title>
        <authorList>
            <person name="Ahn A.-C."/>
            <person name="Meier-Kolthoff J."/>
            <person name="Overmars L."/>
            <person name="Richter M."/>
            <person name="Woyke T."/>
            <person name="Sorokin D.Y."/>
            <person name="Muyzer G."/>
        </authorList>
    </citation>
    <scope>NUCLEOTIDE SEQUENCE [LARGE SCALE GENOMIC DNA]</scope>
    <source>
        <strain evidence="3 4">HL17</strain>
    </source>
</reference>
<dbReference type="STRING" id="252474.B1A74_13635"/>
<keyword evidence="1" id="KW-0812">Transmembrane</keyword>
<sequence>MKFYLIDRQFFRHPQHYLQQVGVAFLVIAGLVAGLGMVTEVVVVAAIGSSAFITFAMPHYPTATARRLIGGHVLCIAVGWLWSVPYAAGVFGNGDAALAMAAGAALASASLVMLISDTAHPPAAGNAIAFAILGMSLPHVLFSVVAVLLLALIRYMLRGWLRNLV</sequence>
<dbReference type="Proteomes" id="UP000189177">
    <property type="component" value="Unassembled WGS sequence"/>
</dbReference>
<dbReference type="OrthoDB" id="9811720at2"/>
<name>A0A1V2ZUV9_9GAMM</name>
<dbReference type="PANTHER" id="PTHR33741:SF5">
    <property type="entry name" value="TRANSMEMBRANE PROTEIN DDB_G0269096-RELATED"/>
    <property type="match status" value="1"/>
</dbReference>
<keyword evidence="1" id="KW-0472">Membrane</keyword>
<feature type="transmembrane region" description="Helical" evidence="1">
    <location>
        <begin position="96"/>
        <end position="115"/>
    </location>
</feature>
<dbReference type="EMBL" id="MUZR01000079">
    <property type="protein sequence ID" value="OOC08932.1"/>
    <property type="molecule type" value="Genomic_DNA"/>
</dbReference>
<dbReference type="InterPro" id="IPR007065">
    <property type="entry name" value="HPP"/>
</dbReference>
<proteinExistence type="predicted"/>
<gene>
    <name evidence="3" type="ORF">B1A74_13635</name>
</gene>
<dbReference type="InterPro" id="IPR058581">
    <property type="entry name" value="TM_HPP"/>
</dbReference>
<dbReference type="PANTHER" id="PTHR33741">
    <property type="entry name" value="TRANSMEMBRANE PROTEIN DDB_G0269096-RELATED"/>
    <property type="match status" value="1"/>
</dbReference>
<evidence type="ECO:0000313" key="4">
    <source>
        <dbReference type="Proteomes" id="UP000189177"/>
    </source>
</evidence>
<comment type="caution">
    <text evidence="3">The sequence shown here is derived from an EMBL/GenBank/DDBJ whole genome shotgun (WGS) entry which is preliminary data.</text>
</comment>
<organism evidence="3 4">
    <name type="scientific">Thioalkalivibrio halophilus</name>
    <dbReference type="NCBI Taxonomy" id="252474"/>
    <lineage>
        <taxon>Bacteria</taxon>
        <taxon>Pseudomonadati</taxon>
        <taxon>Pseudomonadota</taxon>
        <taxon>Gammaproteobacteria</taxon>
        <taxon>Chromatiales</taxon>
        <taxon>Ectothiorhodospiraceae</taxon>
        <taxon>Thioalkalivibrio</taxon>
    </lineage>
</organism>
<evidence type="ECO:0000259" key="2">
    <source>
        <dbReference type="Pfam" id="PF04982"/>
    </source>
</evidence>